<gene>
    <name evidence="2" type="ORF">ACFQ4A_12565</name>
</gene>
<evidence type="ECO:0000313" key="2">
    <source>
        <dbReference type="EMBL" id="MFD1362491.1"/>
    </source>
</evidence>
<reference evidence="3" key="1">
    <citation type="journal article" date="2019" name="Int. J. Syst. Evol. Microbiol.">
        <title>The Global Catalogue of Microorganisms (GCM) 10K type strain sequencing project: providing services to taxonomists for standard genome sequencing and annotation.</title>
        <authorList>
            <consortium name="The Broad Institute Genomics Platform"/>
            <consortium name="The Broad Institute Genome Sequencing Center for Infectious Disease"/>
            <person name="Wu L."/>
            <person name="Ma J."/>
        </authorList>
    </citation>
    <scope>NUCLEOTIDE SEQUENCE [LARGE SCALE GENOMIC DNA]</scope>
    <source>
        <strain evidence="3">CCUG 54822</strain>
    </source>
</reference>
<feature type="domain" description="RNase H type-1" evidence="1">
    <location>
        <begin position="70"/>
        <end position="207"/>
    </location>
</feature>
<keyword evidence="3" id="KW-1185">Reference proteome</keyword>
<dbReference type="NCBIfam" id="NF005822">
    <property type="entry name" value="PRK07708.1"/>
    <property type="match status" value="1"/>
</dbReference>
<sequence length="217" mass="24908">MDVRVVLTYTTPKGTETVFWSDEMPAAKALLLAEDLEKTGRAKQLRFIDKYDSNWTMKELKKQMEVIQTEPHEVTVYFDGGFDRETKRSGLGCVIYYEQNGKSWRLRKNALVEELETNNEAEYAALHLAIQELLLLEVHHQAVTFSGDSQVVINQLKGEWPCYEQVLNQWADRIEDELDQAGIDPEYVAISRKHNQEADRLASQALKGVDVTSTREV</sequence>
<dbReference type="InterPro" id="IPR002156">
    <property type="entry name" value="RNaseH_domain"/>
</dbReference>
<proteinExistence type="predicted"/>
<dbReference type="Pfam" id="PF13456">
    <property type="entry name" value="RVT_3"/>
    <property type="match status" value="1"/>
</dbReference>
<evidence type="ECO:0000259" key="1">
    <source>
        <dbReference type="PROSITE" id="PS50879"/>
    </source>
</evidence>
<name>A0ABW3ZVR8_9BACI</name>
<dbReference type="InterPro" id="IPR036397">
    <property type="entry name" value="RNaseH_sf"/>
</dbReference>
<organism evidence="2 3">
    <name type="scientific">Lentibacillus salinarum</name>
    <dbReference type="NCBI Taxonomy" id="446820"/>
    <lineage>
        <taxon>Bacteria</taxon>
        <taxon>Bacillati</taxon>
        <taxon>Bacillota</taxon>
        <taxon>Bacilli</taxon>
        <taxon>Bacillales</taxon>
        <taxon>Bacillaceae</taxon>
        <taxon>Lentibacillus</taxon>
    </lineage>
</organism>
<dbReference type="RefSeq" id="WP_382401087.1">
    <property type="nucleotide sequence ID" value="NZ_JBHTNH010000026.1"/>
</dbReference>
<dbReference type="Proteomes" id="UP001597178">
    <property type="component" value="Unassembled WGS sequence"/>
</dbReference>
<protein>
    <submittedName>
        <fullName evidence="2">Ribonuclease H family protein</fullName>
    </submittedName>
</protein>
<accession>A0ABW3ZVR8</accession>
<dbReference type="SUPFAM" id="SSF53098">
    <property type="entry name" value="Ribonuclease H-like"/>
    <property type="match status" value="1"/>
</dbReference>
<dbReference type="InterPro" id="IPR012337">
    <property type="entry name" value="RNaseH-like_sf"/>
</dbReference>
<dbReference type="PROSITE" id="PS50879">
    <property type="entry name" value="RNASE_H_1"/>
    <property type="match status" value="1"/>
</dbReference>
<dbReference type="CDD" id="cd09279">
    <property type="entry name" value="RNase_HI_like"/>
    <property type="match status" value="1"/>
</dbReference>
<evidence type="ECO:0000313" key="3">
    <source>
        <dbReference type="Proteomes" id="UP001597178"/>
    </source>
</evidence>
<dbReference type="Gene3D" id="3.30.420.10">
    <property type="entry name" value="Ribonuclease H-like superfamily/Ribonuclease H"/>
    <property type="match status" value="1"/>
</dbReference>
<dbReference type="PANTHER" id="PTHR46387">
    <property type="entry name" value="POLYNUCLEOTIDYL TRANSFERASE, RIBONUCLEASE H-LIKE SUPERFAMILY PROTEIN"/>
    <property type="match status" value="1"/>
</dbReference>
<dbReference type="PANTHER" id="PTHR46387:SF2">
    <property type="entry name" value="RIBONUCLEASE HI"/>
    <property type="match status" value="1"/>
</dbReference>
<dbReference type="EMBL" id="JBHTNH010000026">
    <property type="protein sequence ID" value="MFD1362491.1"/>
    <property type="molecule type" value="Genomic_DNA"/>
</dbReference>
<comment type="caution">
    <text evidence="2">The sequence shown here is derived from an EMBL/GenBank/DDBJ whole genome shotgun (WGS) entry which is preliminary data.</text>
</comment>